<protein>
    <submittedName>
        <fullName evidence="2">Uncharacterized protein</fullName>
    </submittedName>
</protein>
<feature type="region of interest" description="Disordered" evidence="1">
    <location>
        <begin position="69"/>
        <end position="89"/>
    </location>
</feature>
<dbReference type="OrthoDB" id="10565150at2759"/>
<proteinExistence type="predicted"/>
<sequence length="89" mass="9907">MMMMVMAMVVGGNNQFIAQKEGRGSLGSNGMNNGGVGIERDGEIYSVEKETVDNSKRCDVVRYVRSHGERKWNAVQKNPPKSKTPFKDK</sequence>
<dbReference type="AlphaFoldDB" id="A0A2P5YTM9"/>
<gene>
    <name evidence="2" type="ORF">GOBAR_AA01603</name>
</gene>
<dbReference type="EMBL" id="KZ662798">
    <property type="protein sequence ID" value="PPS18957.1"/>
    <property type="molecule type" value="Genomic_DNA"/>
</dbReference>
<evidence type="ECO:0000313" key="3">
    <source>
        <dbReference type="Proteomes" id="UP000239757"/>
    </source>
</evidence>
<evidence type="ECO:0000256" key="1">
    <source>
        <dbReference type="SAM" id="MobiDB-lite"/>
    </source>
</evidence>
<dbReference type="Proteomes" id="UP000239757">
    <property type="component" value="Unassembled WGS sequence"/>
</dbReference>
<organism evidence="2 3">
    <name type="scientific">Gossypium barbadense</name>
    <name type="common">Sea Island cotton</name>
    <name type="synonym">Hibiscus barbadensis</name>
    <dbReference type="NCBI Taxonomy" id="3634"/>
    <lineage>
        <taxon>Eukaryota</taxon>
        <taxon>Viridiplantae</taxon>
        <taxon>Streptophyta</taxon>
        <taxon>Embryophyta</taxon>
        <taxon>Tracheophyta</taxon>
        <taxon>Spermatophyta</taxon>
        <taxon>Magnoliopsida</taxon>
        <taxon>eudicotyledons</taxon>
        <taxon>Gunneridae</taxon>
        <taxon>Pentapetalae</taxon>
        <taxon>rosids</taxon>
        <taxon>malvids</taxon>
        <taxon>Malvales</taxon>
        <taxon>Malvaceae</taxon>
        <taxon>Malvoideae</taxon>
        <taxon>Gossypium</taxon>
    </lineage>
</organism>
<reference evidence="2 3" key="1">
    <citation type="submission" date="2015-01" db="EMBL/GenBank/DDBJ databases">
        <title>Genome of allotetraploid Gossypium barbadense reveals genomic plasticity and fiber elongation in cotton evolution.</title>
        <authorList>
            <person name="Chen X."/>
            <person name="Liu X."/>
            <person name="Zhao B."/>
            <person name="Zheng H."/>
            <person name="Hu Y."/>
            <person name="Lu G."/>
            <person name="Yang C."/>
            <person name="Chen J."/>
            <person name="Shan C."/>
            <person name="Zhang L."/>
            <person name="Zhou Y."/>
            <person name="Wang L."/>
            <person name="Guo W."/>
            <person name="Bai Y."/>
            <person name="Ruan J."/>
            <person name="Shangguan X."/>
            <person name="Mao Y."/>
            <person name="Jiang J."/>
            <person name="Zhu Y."/>
            <person name="Lei J."/>
            <person name="Kang H."/>
            <person name="Chen S."/>
            <person name="He X."/>
            <person name="Wang R."/>
            <person name="Wang Y."/>
            <person name="Chen J."/>
            <person name="Wang L."/>
            <person name="Yu S."/>
            <person name="Wang B."/>
            <person name="Wei J."/>
            <person name="Song S."/>
            <person name="Lu X."/>
            <person name="Gao Z."/>
            <person name="Gu W."/>
            <person name="Deng X."/>
            <person name="Ma D."/>
            <person name="Wang S."/>
            <person name="Liang W."/>
            <person name="Fang L."/>
            <person name="Cai C."/>
            <person name="Zhu X."/>
            <person name="Zhou B."/>
            <person name="Zhang Y."/>
            <person name="Chen Z."/>
            <person name="Xu S."/>
            <person name="Zhu R."/>
            <person name="Wang S."/>
            <person name="Zhang T."/>
            <person name="Zhao G."/>
        </authorList>
    </citation>
    <scope>NUCLEOTIDE SEQUENCE [LARGE SCALE GENOMIC DNA]</scope>
    <source>
        <strain evidence="3">cv. Xinhai21</strain>
        <tissue evidence="2">Leaf</tissue>
    </source>
</reference>
<evidence type="ECO:0000313" key="2">
    <source>
        <dbReference type="EMBL" id="PPS18957.1"/>
    </source>
</evidence>
<name>A0A2P5YTM9_GOSBA</name>
<accession>A0A2P5YTM9</accession>